<dbReference type="CDD" id="cd07016">
    <property type="entry name" value="S14_ClpP_1"/>
    <property type="match status" value="1"/>
</dbReference>
<dbReference type="AlphaFoldDB" id="A0A9X2T456"/>
<dbReference type="GO" id="GO:0051117">
    <property type="term" value="F:ATPase binding"/>
    <property type="evidence" value="ECO:0007669"/>
    <property type="project" value="TreeGrafter"/>
</dbReference>
<dbReference type="GO" id="GO:0004252">
    <property type="term" value="F:serine-type endopeptidase activity"/>
    <property type="evidence" value="ECO:0007669"/>
    <property type="project" value="InterPro"/>
</dbReference>
<keyword evidence="5" id="KW-0720">Serine protease</keyword>
<gene>
    <name evidence="7" type="ORF">NVS89_22535</name>
</gene>
<evidence type="ECO:0000313" key="8">
    <source>
        <dbReference type="Proteomes" id="UP001151088"/>
    </source>
</evidence>
<keyword evidence="2" id="KW-0963">Cytoplasm</keyword>
<dbReference type="Gene3D" id="3.90.226.10">
    <property type="entry name" value="2-enoyl-CoA Hydratase, Chain A, domain 1"/>
    <property type="match status" value="1"/>
</dbReference>
<sequence>MAKHIVNLAGLRSVRAVNRAPARLGHGSFRVNAADDAADIYIYGDIGGWWGGIEPQEIAEEIAALDVATLNVHVNSPGGVVFDGIAIYNAFASHDANIVMHVEGIAASIASVIVMAGDEIRVGESANIMIHKPWSFMIGDADEMRAEADVLDGLEQGIVDIYRARTENDADALKVWMKAETWFRGQQAVDDGFADSVTPNKTKEKKAARSALLDIYQNTPSDLRTAPDLPEVRQFEHLLRDAEQMPSNLAKRVAAAAARVFKSARDEREVAPRDEVDSAAVAELTRRFERAAHLFKS</sequence>
<dbReference type="GO" id="GO:0006515">
    <property type="term" value="P:protein quality control for misfolded or incompletely synthesized proteins"/>
    <property type="evidence" value="ECO:0007669"/>
    <property type="project" value="TreeGrafter"/>
</dbReference>
<dbReference type="EMBL" id="JANTHZ010000015">
    <property type="protein sequence ID" value="MCS0497872.1"/>
    <property type="molecule type" value="Genomic_DNA"/>
</dbReference>
<dbReference type="InterPro" id="IPR001907">
    <property type="entry name" value="ClpP"/>
</dbReference>
<dbReference type="InterPro" id="IPR029045">
    <property type="entry name" value="ClpP/crotonase-like_dom_sf"/>
</dbReference>
<evidence type="ECO:0000256" key="3">
    <source>
        <dbReference type="ARBA" id="ARBA00022670"/>
    </source>
</evidence>
<dbReference type="PANTHER" id="PTHR10381:SF70">
    <property type="entry name" value="ATP-DEPENDENT CLP PROTEASE PROTEOLYTIC SUBUNIT"/>
    <property type="match status" value="1"/>
</dbReference>
<reference evidence="7" key="1">
    <citation type="submission" date="2022-08" db="EMBL/GenBank/DDBJ databases">
        <authorList>
            <person name="Li F."/>
        </authorList>
    </citation>
    <scope>NUCLEOTIDE SEQUENCE</scope>
    <source>
        <strain evidence="7">MQZ15Z-1</strain>
    </source>
</reference>
<dbReference type="InterPro" id="IPR023562">
    <property type="entry name" value="ClpP/TepA"/>
</dbReference>
<organism evidence="7 8">
    <name type="scientific">Ancylobacter mangrovi</name>
    <dbReference type="NCBI Taxonomy" id="2972472"/>
    <lineage>
        <taxon>Bacteria</taxon>
        <taxon>Pseudomonadati</taxon>
        <taxon>Pseudomonadota</taxon>
        <taxon>Alphaproteobacteria</taxon>
        <taxon>Hyphomicrobiales</taxon>
        <taxon>Xanthobacteraceae</taxon>
        <taxon>Ancylobacter</taxon>
    </lineage>
</organism>
<dbReference type="SUPFAM" id="SSF52096">
    <property type="entry name" value="ClpP/crotonase"/>
    <property type="match status" value="1"/>
</dbReference>
<evidence type="ECO:0000256" key="6">
    <source>
        <dbReference type="RuleBase" id="RU003567"/>
    </source>
</evidence>
<keyword evidence="4" id="KW-0378">Hydrolase</keyword>
<evidence type="ECO:0000256" key="5">
    <source>
        <dbReference type="ARBA" id="ARBA00022825"/>
    </source>
</evidence>
<dbReference type="GO" id="GO:0009368">
    <property type="term" value="C:endopeptidase Clp complex"/>
    <property type="evidence" value="ECO:0007669"/>
    <property type="project" value="TreeGrafter"/>
</dbReference>
<name>A0A9X2T456_9HYPH</name>
<comment type="similarity">
    <text evidence="1 6">Belongs to the peptidase S14 family.</text>
</comment>
<dbReference type="PRINTS" id="PR00127">
    <property type="entry name" value="CLPPROTEASEP"/>
</dbReference>
<keyword evidence="3 7" id="KW-0645">Protease</keyword>
<dbReference type="NCBIfam" id="NF045542">
    <property type="entry name" value="Clp_rel_HeadMat"/>
    <property type="match status" value="1"/>
</dbReference>
<dbReference type="PANTHER" id="PTHR10381">
    <property type="entry name" value="ATP-DEPENDENT CLP PROTEASE PROTEOLYTIC SUBUNIT"/>
    <property type="match status" value="1"/>
</dbReference>
<evidence type="ECO:0000256" key="1">
    <source>
        <dbReference type="ARBA" id="ARBA00007039"/>
    </source>
</evidence>
<dbReference type="Pfam" id="PF00574">
    <property type="entry name" value="CLP_protease"/>
    <property type="match status" value="1"/>
</dbReference>
<evidence type="ECO:0000256" key="4">
    <source>
        <dbReference type="ARBA" id="ARBA00022801"/>
    </source>
</evidence>
<keyword evidence="8" id="KW-1185">Reference proteome</keyword>
<evidence type="ECO:0000256" key="2">
    <source>
        <dbReference type="ARBA" id="ARBA00022490"/>
    </source>
</evidence>
<dbReference type="RefSeq" id="WP_258735029.1">
    <property type="nucleotide sequence ID" value="NZ_JANTHZ010000015.1"/>
</dbReference>
<dbReference type="GO" id="GO:0004176">
    <property type="term" value="F:ATP-dependent peptidase activity"/>
    <property type="evidence" value="ECO:0007669"/>
    <property type="project" value="InterPro"/>
</dbReference>
<protein>
    <recommendedName>
        <fullName evidence="6">ATP-dependent Clp protease proteolytic subunit</fullName>
    </recommendedName>
</protein>
<accession>A0A9X2T456</accession>
<dbReference type="Proteomes" id="UP001151088">
    <property type="component" value="Unassembled WGS sequence"/>
</dbReference>
<evidence type="ECO:0000313" key="7">
    <source>
        <dbReference type="EMBL" id="MCS0497872.1"/>
    </source>
</evidence>
<proteinExistence type="inferred from homology"/>
<comment type="caution">
    <text evidence="7">The sequence shown here is derived from an EMBL/GenBank/DDBJ whole genome shotgun (WGS) entry which is preliminary data.</text>
</comment>